<accession>A0A0S3RBJ6</accession>
<dbReference type="EMBL" id="AP015035">
    <property type="protein sequence ID" value="BAT78019.1"/>
    <property type="molecule type" value="Genomic_DNA"/>
</dbReference>
<organism evidence="1 2">
    <name type="scientific">Vigna angularis var. angularis</name>
    <dbReference type="NCBI Taxonomy" id="157739"/>
    <lineage>
        <taxon>Eukaryota</taxon>
        <taxon>Viridiplantae</taxon>
        <taxon>Streptophyta</taxon>
        <taxon>Embryophyta</taxon>
        <taxon>Tracheophyta</taxon>
        <taxon>Spermatophyta</taxon>
        <taxon>Magnoliopsida</taxon>
        <taxon>eudicotyledons</taxon>
        <taxon>Gunneridae</taxon>
        <taxon>Pentapetalae</taxon>
        <taxon>rosids</taxon>
        <taxon>fabids</taxon>
        <taxon>Fabales</taxon>
        <taxon>Fabaceae</taxon>
        <taxon>Papilionoideae</taxon>
        <taxon>50 kb inversion clade</taxon>
        <taxon>NPAAA clade</taxon>
        <taxon>indigoferoid/millettioid clade</taxon>
        <taxon>Phaseoleae</taxon>
        <taxon>Vigna</taxon>
    </lineage>
</organism>
<protein>
    <submittedName>
        <fullName evidence="1">Uncharacterized protein</fullName>
    </submittedName>
</protein>
<name>A0A0S3RBJ6_PHAAN</name>
<evidence type="ECO:0000313" key="1">
    <source>
        <dbReference type="EMBL" id="BAT78019.1"/>
    </source>
</evidence>
<keyword evidence="2" id="KW-1185">Reference proteome</keyword>
<dbReference type="Proteomes" id="UP000291084">
    <property type="component" value="Chromosome 2"/>
</dbReference>
<evidence type="ECO:0000313" key="2">
    <source>
        <dbReference type="Proteomes" id="UP000291084"/>
    </source>
</evidence>
<reference evidence="1 2" key="1">
    <citation type="journal article" date="2015" name="Sci. Rep.">
        <title>The power of single molecule real-time sequencing technology in the de novo assembly of a eukaryotic genome.</title>
        <authorList>
            <person name="Sakai H."/>
            <person name="Naito K."/>
            <person name="Ogiso-Tanaka E."/>
            <person name="Takahashi Y."/>
            <person name="Iseki K."/>
            <person name="Muto C."/>
            <person name="Satou K."/>
            <person name="Teruya K."/>
            <person name="Shiroma A."/>
            <person name="Shimoji M."/>
            <person name="Hirano T."/>
            <person name="Itoh T."/>
            <person name="Kaga A."/>
            <person name="Tomooka N."/>
        </authorList>
    </citation>
    <scope>NUCLEOTIDE SEQUENCE [LARGE SCALE GENOMIC DNA]</scope>
    <source>
        <strain evidence="2">cv. Shumari</strain>
    </source>
</reference>
<proteinExistence type="predicted"/>
<gene>
    <name evidence="1" type="primary">Vigan.02G064500</name>
    <name evidence="1" type="ORF">VIGAN_02064500</name>
</gene>
<sequence>MNHRNAPMRREARVHVTPFKIFVANSDRSTPRLINSTHVRRTKPSQMKNWTHFFSPWTKYSTFFLNKKFVSIKKTIMRMNHLVTNIPQKVTITSTHHLQIPKPQISVLLSFPTVKLATKVLVMHTNTNHSDKTLTVTLLLRLLLLNSTFL</sequence>
<dbReference type="AlphaFoldDB" id="A0A0S3RBJ6"/>